<dbReference type="PROSITE" id="PS51175">
    <property type="entry name" value="CBM6"/>
    <property type="match status" value="1"/>
</dbReference>
<evidence type="ECO:0000259" key="5">
    <source>
        <dbReference type="PROSITE" id="PS51175"/>
    </source>
</evidence>
<keyword evidence="2 4" id="KW-0732">Signal</keyword>
<dbReference type="SUPFAM" id="SSF49785">
    <property type="entry name" value="Galactose-binding domain-like"/>
    <property type="match status" value="1"/>
</dbReference>
<evidence type="ECO:0000313" key="6">
    <source>
        <dbReference type="EMBL" id="GAA2415133.1"/>
    </source>
</evidence>
<sequence length="1019" mass="109798">MLPDERRRPRTDHPGARYRRFARRPLIPALAAAALAASLTAAPAAARETHPFQNPRLPVGARVDDLLKRLTLDEKISLLHQYQPAIPRLGIKRFKTGTEALHGLAWSTDVNSTPNPGAVRTATATVFPQSVGLGATWNPDLMKKVGSAVGTEARGYNKENSDVWGLQLWAPVVNLLRDPRWGRNEEGYSEDALLSGLLATAYGRGIQGDDPRRLKAAPVLKHYLANNNEIRRDQTSSSLRPRVKKEYDEVPFKLPVSADAATGIMTAYNLVNGRPATAHADARDVVRSWTDRTLFNVTDAGGPNNLVGSQKYYGTLAEADAATLKAGVDSFTTDDTKSEITIAAVKEALGKGLLAERDVDTAVRHILDLRVRLGEFDPGGGPYGKITKDVVDGPEHRRLARQAATEQMVLLKNQALPGKAEALPLDAAKTGKVAVVGPLSDTLYTDWYSGALPYRVTPLDGIKRRLGTHGTVAGTEGVDRIALKDPGTGKYVTGGADADGDLLKLSSPTADATAQFDVFDWGQGVMTLRNAANGKTVGRYVKPDGSWTDMFANDQAQPAGWFVQQMFKLEPSGDGYLLRYAGYEKSESWAEPDKIYARTAADGTLLLGTKEEATTFTREVVRSGVDEAVKAATGADAAVVVVGSMPFINGRENHDRTATALAEGQSELVKAVRKANPNTVVVVENSYPTTLNWEQANVPAILWSSHAGAETGNALASVLFGDASPSGRLPQTWYRSDKDLPDILDYDIIKSDRTYLYFKGAPLYPFGHGLSYSTFQYGKPRVQNKGGTVTVTVPVTNTGKVAADEVVQLYTHQKTSRVKQPVKQLRAFEKVRVAPGRTAAVTLDFRVSDLAHWDVTRNKWTVENSEHDVMVGASSSDIRQRGSLSVRGETVPARDLARPTRAADFDDHRGAELVDETKASGDAVAAGAGGWIRFAGADLRSGLRGVKVRAAKESAGGTTVQVRLGGPAGRLAGTVNVPSTGDRYAYRDLTAAVSGATGRQDVYLVFGGDVRLSSFSFTR</sequence>
<dbReference type="InterPro" id="IPR005084">
    <property type="entry name" value="CBM6"/>
</dbReference>
<dbReference type="InterPro" id="IPR036962">
    <property type="entry name" value="Glyco_hydro_3_N_sf"/>
</dbReference>
<dbReference type="PANTHER" id="PTHR42721">
    <property type="entry name" value="SUGAR HYDROLASE-RELATED"/>
    <property type="match status" value="1"/>
</dbReference>
<dbReference type="RefSeq" id="WP_344589175.1">
    <property type="nucleotide sequence ID" value="NZ_BAAARW010000011.1"/>
</dbReference>
<dbReference type="Pfam" id="PF14310">
    <property type="entry name" value="Fn3-like"/>
    <property type="match status" value="1"/>
</dbReference>
<dbReference type="SUPFAM" id="SSF52279">
    <property type="entry name" value="Beta-D-glucan exohydrolase, C-terminal domain"/>
    <property type="match status" value="1"/>
</dbReference>
<dbReference type="InterPro" id="IPR006584">
    <property type="entry name" value="Cellulose-bd_IV"/>
</dbReference>
<reference evidence="7" key="1">
    <citation type="journal article" date="2019" name="Int. J. Syst. Evol. Microbiol.">
        <title>The Global Catalogue of Microorganisms (GCM) 10K type strain sequencing project: providing services to taxonomists for standard genome sequencing and annotation.</title>
        <authorList>
            <consortium name="The Broad Institute Genomics Platform"/>
            <consortium name="The Broad Institute Genome Sequencing Center for Infectious Disease"/>
            <person name="Wu L."/>
            <person name="Ma J."/>
        </authorList>
    </citation>
    <scope>NUCLEOTIDE SEQUENCE [LARGE SCALE GENOMIC DNA]</scope>
    <source>
        <strain evidence="7">JCM 3325</strain>
    </source>
</reference>
<dbReference type="PROSITE" id="PS51318">
    <property type="entry name" value="TAT"/>
    <property type="match status" value="1"/>
</dbReference>
<accession>A0ABN3IVJ5</accession>
<feature type="signal peptide" evidence="4">
    <location>
        <begin position="1"/>
        <end position="46"/>
    </location>
</feature>
<dbReference type="Pfam" id="PF03422">
    <property type="entry name" value="CBM_6"/>
    <property type="match status" value="1"/>
</dbReference>
<dbReference type="InterPro" id="IPR008979">
    <property type="entry name" value="Galactose-bd-like_sf"/>
</dbReference>
<dbReference type="Gene3D" id="2.60.40.10">
    <property type="entry name" value="Immunoglobulins"/>
    <property type="match status" value="1"/>
</dbReference>
<dbReference type="InterPro" id="IPR017853">
    <property type="entry name" value="GH"/>
</dbReference>
<evidence type="ECO:0000256" key="4">
    <source>
        <dbReference type="SAM" id="SignalP"/>
    </source>
</evidence>
<dbReference type="InterPro" id="IPR036881">
    <property type="entry name" value="Glyco_hydro_3_C_sf"/>
</dbReference>
<dbReference type="InterPro" id="IPR026891">
    <property type="entry name" value="Fn3-like"/>
</dbReference>
<dbReference type="InterPro" id="IPR044993">
    <property type="entry name" value="BXL"/>
</dbReference>
<dbReference type="InterPro" id="IPR006311">
    <property type="entry name" value="TAT_signal"/>
</dbReference>
<dbReference type="InterPro" id="IPR002772">
    <property type="entry name" value="Glyco_hydro_3_C"/>
</dbReference>
<comment type="similarity">
    <text evidence="1">Belongs to the glycosyl hydrolase 3 family.</text>
</comment>
<dbReference type="Proteomes" id="UP001501231">
    <property type="component" value="Unassembled WGS sequence"/>
</dbReference>
<dbReference type="SMART" id="SM01217">
    <property type="entry name" value="Fn3_like"/>
    <property type="match status" value="1"/>
</dbReference>
<dbReference type="SMART" id="SM00606">
    <property type="entry name" value="CBD_IV"/>
    <property type="match status" value="1"/>
</dbReference>
<gene>
    <name evidence="6" type="ORF">GCM10010191_26590</name>
</gene>
<comment type="caution">
    <text evidence="6">The sequence shown here is derived from an EMBL/GenBank/DDBJ whole genome shotgun (WGS) entry which is preliminary data.</text>
</comment>
<feature type="domain" description="CBM6" evidence="5">
    <location>
        <begin position="898"/>
        <end position="1018"/>
    </location>
</feature>
<dbReference type="CDD" id="cd04084">
    <property type="entry name" value="CBM6_xylanase-like"/>
    <property type="match status" value="1"/>
</dbReference>
<protein>
    <submittedName>
        <fullName evidence="6">Glycoside hydrolase family 3 protein</fullName>
    </submittedName>
</protein>
<dbReference type="GO" id="GO:0016787">
    <property type="term" value="F:hydrolase activity"/>
    <property type="evidence" value="ECO:0007669"/>
    <property type="project" value="UniProtKB-KW"/>
</dbReference>
<evidence type="ECO:0000256" key="1">
    <source>
        <dbReference type="ARBA" id="ARBA00005336"/>
    </source>
</evidence>
<dbReference type="CDD" id="cd23343">
    <property type="entry name" value="beta-trefoil_FSCN_BglX-like"/>
    <property type="match status" value="1"/>
</dbReference>
<organism evidence="6 7">
    <name type="scientific">Actinomadura vinacea</name>
    <dbReference type="NCBI Taxonomy" id="115336"/>
    <lineage>
        <taxon>Bacteria</taxon>
        <taxon>Bacillati</taxon>
        <taxon>Actinomycetota</taxon>
        <taxon>Actinomycetes</taxon>
        <taxon>Streptosporangiales</taxon>
        <taxon>Thermomonosporaceae</taxon>
        <taxon>Actinomadura</taxon>
    </lineage>
</organism>
<evidence type="ECO:0000256" key="2">
    <source>
        <dbReference type="ARBA" id="ARBA00022729"/>
    </source>
</evidence>
<dbReference type="Pfam" id="PF00933">
    <property type="entry name" value="Glyco_hydro_3"/>
    <property type="match status" value="1"/>
</dbReference>
<keyword evidence="3 6" id="KW-0378">Hydrolase</keyword>
<dbReference type="InterPro" id="IPR001764">
    <property type="entry name" value="Glyco_hydro_3_N"/>
</dbReference>
<dbReference type="EMBL" id="BAAARW010000011">
    <property type="protein sequence ID" value="GAA2415133.1"/>
    <property type="molecule type" value="Genomic_DNA"/>
</dbReference>
<evidence type="ECO:0000256" key="3">
    <source>
        <dbReference type="ARBA" id="ARBA00022801"/>
    </source>
</evidence>
<dbReference type="Pfam" id="PF01915">
    <property type="entry name" value="Glyco_hydro_3_C"/>
    <property type="match status" value="1"/>
</dbReference>
<dbReference type="Gene3D" id="3.20.20.300">
    <property type="entry name" value="Glycoside hydrolase, family 3, N-terminal domain"/>
    <property type="match status" value="1"/>
</dbReference>
<dbReference type="PRINTS" id="PR00133">
    <property type="entry name" value="GLHYDRLASE3"/>
</dbReference>
<dbReference type="Gene3D" id="3.40.50.1700">
    <property type="entry name" value="Glycoside hydrolase family 3 C-terminal domain"/>
    <property type="match status" value="1"/>
</dbReference>
<feature type="chain" id="PRO_5046178100" evidence="4">
    <location>
        <begin position="47"/>
        <end position="1019"/>
    </location>
</feature>
<dbReference type="InterPro" id="IPR013783">
    <property type="entry name" value="Ig-like_fold"/>
</dbReference>
<dbReference type="PANTHER" id="PTHR42721:SF3">
    <property type="entry name" value="BETA-D-XYLOSIDASE 5-RELATED"/>
    <property type="match status" value="1"/>
</dbReference>
<dbReference type="Gene3D" id="2.60.120.260">
    <property type="entry name" value="Galactose-binding domain-like"/>
    <property type="match status" value="1"/>
</dbReference>
<dbReference type="Gene3D" id="2.60.120.380">
    <property type="match status" value="1"/>
</dbReference>
<evidence type="ECO:0000313" key="7">
    <source>
        <dbReference type="Proteomes" id="UP001501231"/>
    </source>
</evidence>
<name>A0ABN3IVJ5_9ACTN</name>
<dbReference type="SUPFAM" id="SSF51445">
    <property type="entry name" value="(Trans)glycosidases"/>
    <property type="match status" value="1"/>
</dbReference>
<proteinExistence type="inferred from homology"/>
<keyword evidence="7" id="KW-1185">Reference proteome</keyword>